<dbReference type="PANTHER" id="PTHR30093:SF44">
    <property type="entry name" value="TYPE II SECRETION SYSTEM CORE PROTEIN G"/>
    <property type="match status" value="1"/>
</dbReference>
<dbReference type="InterPro" id="IPR010054">
    <property type="entry name" value="Type2_sec_GspG"/>
</dbReference>
<dbReference type="Pfam" id="PF08334">
    <property type="entry name" value="T2SSG"/>
    <property type="match status" value="1"/>
</dbReference>
<feature type="domain" description="Type II secretion system protein GspG C-terminal" evidence="12">
    <location>
        <begin position="58"/>
        <end position="166"/>
    </location>
</feature>
<dbReference type="PROSITE" id="PS00409">
    <property type="entry name" value="PROKAR_NTER_METHYL"/>
    <property type="match status" value="1"/>
</dbReference>
<evidence type="ECO:0000256" key="6">
    <source>
        <dbReference type="ARBA" id="ARBA00022519"/>
    </source>
</evidence>
<evidence type="ECO:0000256" key="3">
    <source>
        <dbReference type="ARBA" id="ARBA00020042"/>
    </source>
</evidence>
<organism evidence="13 14">
    <name type="scientific">Novosphingobium olei</name>
    <dbReference type="NCBI Taxonomy" id="2728851"/>
    <lineage>
        <taxon>Bacteria</taxon>
        <taxon>Pseudomonadati</taxon>
        <taxon>Pseudomonadota</taxon>
        <taxon>Alphaproteobacteria</taxon>
        <taxon>Sphingomonadales</taxon>
        <taxon>Sphingomonadaceae</taxon>
        <taxon>Novosphingobium</taxon>
    </lineage>
</organism>
<protein>
    <recommendedName>
        <fullName evidence="3">Type II secretion system core protein G</fullName>
    </recommendedName>
</protein>
<dbReference type="EMBL" id="JABBGM010000001">
    <property type="protein sequence ID" value="NML92130.1"/>
    <property type="molecule type" value="Genomic_DNA"/>
</dbReference>
<feature type="region of interest" description="Disordered" evidence="10">
    <location>
        <begin position="148"/>
        <end position="169"/>
    </location>
</feature>
<dbReference type="InterPro" id="IPR013545">
    <property type="entry name" value="T2SS_protein-GspG_C"/>
</dbReference>
<name>A0A7Y0BKS6_9SPHN</name>
<keyword evidence="8 11" id="KW-1133">Transmembrane helix</keyword>
<comment type="caution">
    <text evidence="13">The sequence shown here is derived from an EMBL/GenBank/DDBJ whole genome shotgun (WGS) entry which is preliminary data.</text>
</comment>
<dbReference type="NCBIfam" id="TIGR01710">
    <property type="entry name" value="typeII_sec_gspG"/>
    <property type="match status" value="1"/>
</dbReference>
<accession>A0A7Y0BKS6</accession>
<comment type="subcellular location">
    <subcellularLocation>
        <location evidence="1">Cell inner membrane</location>
        <topology evidence="1">Single-pass membrane protein</topology>
    </subcellularLocation>
</comment>
<proteinExistence type="inferred from homology"/>
<evidence type="ECO:0000256" key="4">
    <source>
        <dbReference type="ARBA" id="ARBA00022475"/>
    </source>
</evidence>
<reference evidence="13 14" key="1">
    <citation type="submission" date="2020-04" db="EMBL/GenBank/DDBJ databases">
        <title>Novosphingobium sp. TW-4 isolated from soil.</title>
        <authorList>
            <person name="Dahal R.H."/>
            <person name="Chaudhary D.K."/>
        </authorList>
    </citation>
    <scope>NUCLEOTIDE SEQUENCE [LARGE SCALE GENOMIC DNA]</scope>
    <source>
        <strain evidence="13 14">TW-4</strain>
    </source>
</reference>
<dbReference type="Pfam" id="PF07963">
    <property type="entry name" value="N_methyl"/>
    <property type="match status" value="1"/>
</dbReference>
<dbReference type="InterPro" id="IPR012902">
    <property type="entry name" value="N_methyl_site"/>
</dbReference>
<dbReference type="Gene3D" id="3.30.700.10">
    <property type="entry name" value="Glycoprotein, Type 4 Pilin"/>
    <property type="match status" value="1"/>
</dbReference>
<dbReference type="AlphaFoldDB" id="A0A7Y0BKS6"/>
<keyword evidence="14" id="KW-1185">Reference proteome</keyword>
<dbReference type="Proteomes" id="UP000583556">
    <property type="component" value="Unassembled WGS sequence"/>
</dbReference>
<dbReference type="GO" id="GO:0015627">
    <property type="term" value="C:type II protein secretion system complex"/>
    <property type="evidence" value="ECO:0007669"/>
    <property type="project" value="InterPro"/>
</dbReference>
<dbReference type="InterPro" id="IPR000983">
    <property type="entry name" value="Bac_GSPG_pilin"/>
</dbReference>
<dbReference type="GO" id="GO:0015628">
    <property type="term" value="P:protein secretion by the type II secretion system"/>
    <property type="evidence" value="ECO:0007669"/>
    <property type="project" value="InterPro"/>
</dbReference>
<evidence type="ECO:0000256" key="11">
    <source>
        <dbReference type="SAM" id="Phobius"/>
    </source>
</evidence>
<keyword evidence="5" id="KW-0488">Methylation</keyword>
<evidence type="ECO:0000256" key="7">
    <source>
        <dbReference type="ARBA" id="ARBA00022692"/>
    </source>
</evidence>
<evidence type="ECO:0000256" key="8">
    <source>
        <dbReference type="ARBA" id="ARBA00022989"/>
    </source>
</evidence>
<dbReference type="SUPFAM" id="SSF54523">
    <property type="entry name" value="Pili subunits"/>
    <property type="match status" value="1"/>
</dbReference>
<feature type="transmembrane region" description="Helical" evidence="11">
    <location>
        <begin position="40"/>
        <end position="59"/>
    </location>
</feature>
<evidence type="ECO:0000256" key="10">
    <source>
        <dbReference type="SAM" id="MobiDB-lite"/>
    </source>
</evidence>
<comment type="similarity">
    <text evidence="2">Belongs to the GSP G family.</text>
</comment>
<dbReference type="GO" id="GO:0005886">
    <property type="term" value="C:plasma membrane"/>
    <property type="evidence" value="ECO:0007669"/>
    <property type="project" value="UniProtKB-SubCell"/>
</dbReference>
<evidence type="ECO:0000313" key="13">
    <source>
        <dbReference type="EMBL" id="NML92130.1"/>
    </source>
</evidence>
<dbReference type="InterPro" id="IPR045584">
    <property type="entry name" value="Pilin-like"/>
</dbReference>
<sequence length="169" mass="18053">MIMYVRTDAATAKLPVNRRESAAQASAHRSSEQGFSLVELMVVLFIMALLAAVVAYNVIPVGDKAKVVAARADIATLDQSLEMYRLDLGTYPSQGEGLAALRQPPAGLASPQDYRSGGYIKDLPNDPWGHPYQYKVPGEEGRPFEVFSLGADGQPGGSGLDADVTAKKD</sequence>
<evidence type="ECO:0000256" key="2">
    <source>
        <dbReference type="ARBA" id="ARBA00009984"/>
    </source>
</evidence>
<evidence type="ECO:0000256" key="9">
    <source>
        <dbReference type="ARBA" id="ARBA00023136"/>
    </source>
</evidence>
<evidence type="ECO:0000256" key="5">
    <source>
        <dbReference type="ARBA" id="ARBA00022481"/>
    </source>
</evidence>
<keyword evidence="6" id="KW-0997">Cell inner membrane</keyword>
<evidence type="ECO:0000313" key="14">
    <source>
        <dbReference type="Proteomes" id="UP000583556"/>
    </source>
</evidence>
<keyword evidence="9 11" id="KW-0472">Membrane</keyword>
<gene>
    <name evidence="13" type="primary">gspG</name>
    <name evidence="13" type="ORF">HHL27_00350</name>
</gene>
<dbReference type="PRINTS" id="PR00813">
    <property type="entry name" value="BCTERIALGSPG"/>
</dbReference>
<evidence type="ECO:0000256" key="1">
    <source>
        <dbReference type="ARBA" id="ARBA00004377"/>
    </source>
</evidence>
<dbReference type="PANTHER" id="PTHR30093">
    <property type="entry name" value="GENERAL SECRETION PATHWAY PROTEIN G"/>
    <property type="match status" value="1"/>
</dbReference>
<evidence type="ECO:0000259" key="12">
    <source>
        <dbReference type="Pfam" id="PF08334"/>
    </source>
</evidence>
<dbReference type="NCBIfam" id="TIGR02532">
    <property type="entry name" value="IV_pilin_GFxxxE"/>
    <property type="match status" value="1"/>
</dbReference>
<keyword evidence="4" id="KW-1003">Cell membrane</keyword>
<keyword evidence="7 11" id="KW-0812">Transmembrane</keyword>